<sequence length="139" mass="16036">MVIKKLFIPDDDGDRLILELSSDGKTSFKLNQSYKIKDIQRDICLCAFYAFLEILSNVINHDIVKRPNTKILDFYHAFWKDYGAAISIVDKYNFVQWHLAYFPEITIGLGPDGCLRRRKFLLAKGVFACGRTPSKCMFS</sequence>
<proteinExistence type="predicted"/>
<dbReference type="WBParaSite" id="ACRNAN_scaffold9803.g16059.t1">
    <property type="protein sequence ID" value="ACRNAN_scaffold9803.g16059.t1"/>
    <property type="gene ID" value="ACRNAN_scaffold9803.g16059"/>
</dbReference>
<keyword evidence="1" id="KW-1185">Reference proteome</keyword>
<evidence type="ECO:0000313" key="1">
    <source>
        <dbReference type="Proteomes" id="UP000887540"/>
    </source>
</evidence>
<evidence type="ECO:0000313" key="2">
    <source>
        <dbReference type="WBParaSite" id="ACRNAN_scaffold9803.g16059.t1"/>
    </source>
</evidence>
<dbReference type="Proteomes" id="UP000887540">
    <property type="component" value="Unplaced"/>
</dbReference>
<accession>A0A914ENG3</accession>
<dbReference type="AlphaFoldDB" id="A0A914ENG3"/>
<protein>
    <submittedName>
        <fullName evidence="2">Uncharacterized protein</fullName>
    </submittedName>
</protein>
<name>A0A914ENG3_9BILA</name>
<reference evidence="2" key="1">
    <citation type="submission" date="2022-11" db="UniProtKB">
        <authorList>
            <consortium name="WormBaseParasite"/>
        </authorList>
    </citation>
    <scope>IDENTIFICATION</scope>
</reference>
<organism evidence="1 2">
    <name type="scientific">Acrobeloides nanus</name>
    <dbReference type="NCBI Taxonomy" id="290746"/>
    <lineage>
        <taxon>Eukaryota</taxon>
        <taxon>Metazoa</taxon>
        <taxon>Ecdysozoa</taxon>
        <taxon>Nematoda</taxon>
        <taxon>Chromadorea</taxon>
        <taxon>Rhabditida</taxon>
        <taxon>Tylenchina</taxon>
        <taxon>Cephalobomorpha</taxon>
        <taxon>Cephaloboidea</taxon>
        <taxon>Cephalobidae</taxon>
        <taxon>Acrobeloides</taxon>
    </lineage>
</organism>